<dbReference type="InterPro" id="IPR036097">
    <property type="entry name" value="HisK_dim/P_sf"/>
</dbReference>
<evidence type="ECO:0000256" key="5">
    <source>
        <dbReference type="ARBA" id="ARBA00022741"/>
    </source>
</evidence>
<evidence type="ECO:0000256" key="6">
    <source>
        <dbReference type="ARBA" id="ARBA00022777"/>
    </source>
</evidence>
<comment type="caution">
    <text evidence="11">The sequence shown here is derived from an EMBL/GenBank/DDBJ whole genome shotgun (WGS) entry which is preliminary data.</text>
</comment>
<dbReference type="EC" id="2.7.13.3" evidence="2"/>
<keyword evidence="4" id="KW-0808">Transferase</keyword>
<name>A0ABT0WEQ2_9BACI</name>
<dbReference type="GO" id="GO:0016301">
    <property type="term" value="F:kinase activity"/>
    <property type="evidence" value="ECO:0007669"/>
    <property type="project" value="UniProtKB-KW"/>
</dbReference>
<evidence type="ECO:0000256" key="2">
    <source>
        <dbReference type="ARBA" id="ARBA00012438"/>
    </source>
</evidence>
<dbReference type="Gene3D" id="1.10.287.130">
    <property type="match status" value="1"/>
</dbReference>
<keyword evidence="9" id="KW-0472">Membrane</keyword>
<evidence type="ECO:0000256" key="8">
    <source>
        <dbReference type="ARBA" id="ARBA00023012"/>
    </source>
</evidence>
<feature type="transmembrane region" description="Helical" evidence="9">
    <location>
        <begin position="159"/>
        <end position="180"/>
    </location>
</feature>
<gene>
    <name evidence="11" type="ORF">NDK43_23685</name>
</gene>
<accession>A0ABT0WEQ2</accession>
<keyword evidence="3" id="KW-0597">Phosphoprotein</keyword>
<evidence type="ECO:0000259" key="10">
    <source>
        <dbReference type="PROSITE" id="PS50109"/>
    </source>
</evidence>
<keyword evidence="12" id="KW-1185">Reference proteome</keyword>
<dbReference type="PANTHER" id="PTHR43065">
    <property type="entry name" value="SENSOR HISTIDINE KINASE"/>
    <property type="match status" value="1"/>
</dbReference>
<keyword evidence="6 11" id="KW-0418">Kinase</keyword>
<dbReference type="InterPro" id="IPR003594">
    <property type="entry name" value="HATPase_dom"/>
</dbReference>
<dbReference type="InterPro" id="IPR004358">
    <property type="entry name" value="Sig_transdc_His_kin-like_C"/>
</dbReference>
<dbReference type="SUPFAM" id="SSF55874">
    <property type="entry name" value="ATPase domain of HSP90 chaperone/DNA topoisomerase II/histidine kinase"/>
    <property type="match status" value="1"/>
</dbReference>
<feature type="transmembrane region" description="Helical" evidence="9">
    <location>
        <begin position="37"/>
        <end position="55"/>
    </location>
</feature>
<feature type="domain" description="Histidine kinase" evidence="10">
    <location>
        <begin position="208"/>
        <end position="414"/>
    </location>
</feature>
<dbReference type="SMART" id="SM00388">
    <property type="entry name" value="HisKA"/>
    <property type="match status" value="1"/>
</dbReference>
<keyword evidence="8" id="KW-0902">Two-component regulatory system</keyword>
<dbReference type="PRINTS" id="PR00344">
    <property type="entry name" value="BCTRLSENSOR"/>
</dbReference>
<reference evidence="11 12" key="1">
    <citation type="submission" date="2022-06" db="EMBL/GenBank/DDBJ databases">
        <authorList>
            <person name="Jeon C.O."/>
        </authorList>
    </citation>
    <scope>NUCLEOTIDE SEQUENCE [LARGE SCALE GENOMIC DNA]</scope>
    <source>
        <strain evidence="11 12">KCTC 13943</strain>
    </source>
</reference>
<dbReference type="SMART" id="SM00387">
    <property type="entry name" value="HATPase_c"/>
    <property type="match status" value="1"/>
</dbReference>
<comment type="catalytic activity">
    <reaction evidence="1">
        <text>ATP + protein L-histidine = ADP + protein N-phospho-L-histidine.</text>
        <dbReference type="EC" id="2.7.13.3"/>
    </reaction>
</comment>
<dbReference type="PANTHER" id="PTHR43065:SF46">
    <property type="entry name" value="C4-DICARBOXYLATE TRANSPORT SENSOR PROTEIN DCTB"/>
    <property type="match status" value="1"/>
</dbReference>
<evidence type="ECO:0000313" key="12">
    <source>
        <dbReference type="Proteomes" id="UP001523262"/>
    </source>
</evidence>
<keyword evidence="5" id="KW-0547">Nucleotide-binding</keyword>
<organism evidence="11 12">
    <name type="scientific">Neobacillus pocheonensis</name>
    <dbReference type="NCBI Taxonomy" id="363869"/>
    <lineage>
        <taxon>Bacteria</taxon>
        <taxon>Bacillati</taxon>
        <taxon>Bacillota</taxon>
        <taxon>Bacilli</taxon>
        <taxon>Bacillales</taxon>
        <taxon>Bacillaceae</taxon>
        <taxon>Neobacillus</taxon>
    </lineage>
</organism>
<dbReference type="Proteomes" id="UP001523262">
    <property type="component" value="Unassembled WGS sequence"/>
</dbReference>
<dbReference type="InterPro" id="IPR005467">
    <property type="entry name" value="His_kinase_dom"/>
</dbReference>
<dbReference type="Pfam" id="PF02518">
    <property type="entry name" value="HATPase_c"/>
    <property type="match status" value="1"/>
</dbReference>
<dbReference type="InterPro" id="IPR036890">
    <property type="entry name" value="HATPase_C_sf"/>
</dbReference>
<evidence type="ECO:0000256" key="1">
    <source>
        <dbReference type="ARBA" id="ARBA00000085"/>
    </source>
</evidence>
<evidence type="ECO:0000313" key="11">
    <source>
        <dbReference type="EMBL" id="MCM2534794.1"/>
    </source>
</evidence>
<feature type="transmembrane region" description="Helical" evidence="9">
    <location>
        <begin position="130"/>
        <end position="147"/>
    </location>
</feature>
<feature type="transmembrane region" description="Helical" evidence="9">
    <location>
        <begin position="7"/>
        <end position="25"/>
    </location>
</feature>
<evidence type="ECO:0000256" key="3">
    <source>
        <dbReference type="ARBA" id="ARBA00022553"/>
    </source>
</evidence>
<evidence type="ECO:0000256" key="4">
    <source>
        <dbReference type="ARBA" id="ARBA00022679"/>
    </source>
</evidence>
<keyword evidence="9" id="KW-0812">Transmembrane</keyword>
<dbReference type="PROSITE" id="PS50109">
    <property type="entry name" value="HIS_KIN"/>
    <property type="match status" value="1"/>
</dbReference>
<keyword evidence="7" id="KW-0067">ATP-binding</keyword>
<protein>
    <recommendedName>
        <fullName evidence="2">histidine kinase</fullName>
        <ecNumber evidence="2">2.7.13.3</ecNumber>
    </recommendedName>
</protein>
<dbReference type="Pfam" id="PF00512">
    <property type="entry name" value="HisKA"/>
    <property type="match status" value="1"/>
</dbReference>
<dbReference type="Gene3D" id="3.30.565.10">
    <property type="entry name" value="Histidine kinase-like ATPase, C-terminal domain"/>
    <property type="match status" value="1"/>
</dbReference>
<feature type="transmembrane region" description="Helical" evidence="9">
    <location>
        <begin position="101"/>
        <end position="118"/>
    </location>
</feature>
<dbReference type="InterPro" id="IPR003661">
    <property type="entry name" value="HisK_dim/P_dom"/>
</dbReference>
<sequence>MTSTSHFLVNLVGILILLVIVQFWLNRLHQNQIVTEIVMGFSLSATVVLCMLYPFQINDGITFNLRFIPFVLGCLYSHKITSMWLTFLIICLRLMHGLEVSWFPCVSLLIFFLITTKLKPFYNNLPMVKKIIFSGVLMLFMSIWIIVGDKLLFHVPITIELFFSYSVFQSFGILLVVYIMESNKEKQSLLDKIIRMEKVEVVSHLAASISHEVRNPLTTTRGFLQLLNESKAIPEVEKSYLTVAMQELDQAERIIRDYLTFAKPAPEEIESLNLKKEIERTINIIVPLANMNIVELSSELESCYIKGNAGLFQQGLVNLLKNGIEAMPSGGTLSIVGTVEKTLAKVSITDNGVGMTDLQIKRLGEPYFSTKEIRGTGLGMMVAFRIIESMNGTIKVESEPGKGTRITLSFPLNTSG</sequence>
<dbReference type="SUPFAM" id="SSF47384">
    <property type="entry name" value="Homodimeric domain of signal transducing histidine kinase"/>
    <property type="match status" value="1"/>
</dbReference>
<dbReference type="CDD" id="cd00082">
    <property type="entry name" value="HisKA"/>
    <property type="match status" value="1"/>
</dbReference>
<dbReference type="EMBL" id="JAMQCR010000002">
    <property type="protein sequence ID" value="MCM2534794.1"/>
    <property type="molecule type" value="Genomic_DNA"/>
</dbReference>
<keyword evidence="9" id="KW-1133">Transmembrane helix</keyword>
<evidence type="ECO:0000256" key="7">
    <source>
        <dbReference type="ARBA" id="ARBA00022840"/>
    </source>
</evidence>
<feature type="transmembrane region" description="Helical" evidence="9">
    <location>
        <begin position="67"/>
        <end position="95"/>
    </location>
</feature>
<proteinExistence type="predicted"/>
<evidence type="ECO:0000256" key="9">
    <source>
        <dbReference type="SAM" id="Phobius"/>
    </source>
</evidence>